<keyword evidence="2" id="KW-0472">Membrane</keyword>
<feature type="region of interest" description="Disordered" evidence="1">
    <location>
        <begin position="40"/>
        <end position="81"/>
    </location>
</feature>
<dbReference type="OrthoDB" id="1292121at2759"/>
<dbReference type="AlphaFoldDB" id="A0A1U7XFZ5"/>
<evidence type="ECO:0000256" key="2">
    <source>
        <dbReference type="SAM" id="Phobius"/>
    </source>
</evidence>
<feature type="compositionally biased region" description="Basic and acidic residues" evidence="1">
    <location>
        <begin position="40"/>
        <end position="53"/>
    </location>
</feature>
<keyword evidence="3" id="KW-1185">Reference proteome</keyword>
<evidence type="ECO:0000313" key="3">
    <source>
        <dbReference type="Proteomes" id="UP000189701"/>
    </source>
</evidence>
<name>A0A1U7XFZ5_NICSY</name>
<proteinExistence type="predicted"/>
<dbReference type="KEGG" id="nsy:104236363"/>
<accession>A0A1U7XFZ5</accession>
<feature type="transmembrane region" description="Helical" evidence="2">
    <location>
        <begin position="6"/>
        <end position="27"/>
    </location>
</feature>
<reference evidence="3" key="1">
    <citation type="journal article" date="2013" name="Genome Biol.">
        <title>Reference genomes and transcriptomes of Nicotiana sylvestris and Nicotiana tomentosiformis.</title>
        <authorList>
            <person name="Sierro N."/>
            <person name="Battey J.N."/>
            <person name="Ouadi S."/>
            <person name="Bovet L."/>
            <person name="Goepfert S."/>
            <person name="Bakaher N."/>
            <person name="Peitsch M.C."/>
            <person name="Ivanov N.V."/>
        </authorList>
    </citation>
    <scope>NUCLEOTIDE SEQUENCE [LARGE SCALE GENOMIC DNA]</scope>
</reference>
<reference evidence="4" key="2">
    <citation type="submission" date="2025-08" db="UniProtKB">
        <authorList>
            <consortium name="RefSeq"/>
        </authorList>
    </citation>
    <scope>IDENTIFICATION</scope>
    <source>
        <tissue evidence="4">Leaf</tissue>
    </source>
</reference>
<gene>
    <name evidence="4" type="primary">LOC104236363</name>
</gene>
<protein>
    <submittedName>
        <fullName evidence="4">CLAVATA3/ESR (CLE)-related protein 40</fullName>
    </submittedName>
</protein>
<keyword evidence="2" id="KW-1133">Transmembrane helix</keyword>
<evidence type="ECO:0000313" key="4">
    <source>
        <dbReference type="RefSeq" id="XP_009788576.1"/>
    </source>
</evidence>
<keyword evidence="2" id="KW-0812">Transmembrane</keyword>
<dbReference type="RefSeq" id="XP_009788576.1">
    <property type="nucleotide sequence ID" value="XM_009790274.1"/>
</dbReference>
<dbReference type="GeneID" id="104236363"/>
<sequence>MAYLGAFTMSLFYVLMIFMAVSAPFVLGFPPFGQEVKGGFPDEKIQKEGKRSINNEVSEESARQIPTGPDPLHHNHLPKVP</sequence>
<organism evidence="3 4">
    <name type="scientific">Nicotiana sylvestris</name>
    <name type="common">Wood tobacco</name>
    <name type="synonym">South American tobacco</name>
    <dbReference type="NCBI Taxonomy" id="4096"/>
    <lineage>
        <taxon>Eukaryota</taxon>
        <taxon>Viridiplantae</taxon>
        <taxon>Streptophyta</taxon>
        <taxon>Embryophyta</taxon>
        <taxon>Tracheophyta</taxon>
        <taxon>Spermatophyta</taxon>
        <taxon>Magnoliopsida</taxon>
        <taxon>eudicotyledons</taxon>
        <taxon>Gunneridae</taxon>
        <taxon>Pentapetalae</taxon>
        <taxon>asterids</taxon>
        <taxon>lamiids</taxon>
        <taxon>Solanales</taxon>
        <taxon>Solanaceae</taxon>
        <taxon>Nicotianoideae</taxon>
        <taxon>Nicotianeae</taxon>
        <taxon>Nicotiana</taxon>
    </lineage>
</organism>
<evidence type="ECO:0000256" key="1">
    <source>
        <dbReference type="SAM" id="MobiDB-lite"/>
    </source>
</evidence>
<dbReference type="eggNOG" id="ENOG502R66Q">
    <property type="taxonomic scope" value="Eukaryota"/>
</dbReference>
<dbReference type="Proteomes" id="UP000189701">
    <property type="component" value="Unplaced"/>
</dbReference>